<comment type="caution">
    <text evidence="6">The sequence shown here is derived from an EMBL/GenBank/DDBJ whole genome shotgun (WGS) entry which is preliminary data.</text>
</comment>
<dbReference type="InterPro" id="IPR036162">
    <property type="entry name" value="Resolvase-like_N_sf"/>
</dbReference>
<dbReference type="PROSITE" id="PS00397">
    <property type="entry name" value="RECOMBINASES_1"/>
    <property type="match status" value="1"/>
</dbReference>
<evidence type="ECO:0000313" key="6">
    <source>
        <dbReference type="EMBL" id="SMP11975.1"/>
    </source>
</evidence>
<evidence type="ECO:0000313" key="7">
    <source>
        <dbReference type="Proteomes" id="UP001157960"/>
    </source>
</evidence>
<dbReference type="InterPro" id="IPR006119">
    <property type="entry name" value="Resolv_N"/>
</dbReference>
<keyword evidence="3" id="KW-0233">DNA recombination</keyword>
<dbReference type="PANTHER" id="PTHR30461">
    <property type="entry name" value="DNA-INVERTASE FROM LAMBDOID PROPHAGE"/>
    <property type="match status" value="1"/>
</dbReference>
<dbReference type="CDD" id="cd00338">
    <property type="entry name" value="Ser_Recombinase"/>
    <property type="match status" value="1"/>
</dbReference>
<dbReference type="InterPro" id="IPR050639">
    <property type="entry name" value="SSR_resolvase"/>
</dbReference>
<evidence type="ECO:0000259" key="5">
    <source>
        <dbReference type="PROSITE" id="PS51736"/>
    </source>
</evidence>
<dbReference type="Gene3D" id="3.40.50.1390">
    <property type="entry name" value="Resolvase, N-terminal catalytic domain"/>
    <property type="match status" value="1"/>
</dbReference>
<reference evidence="6 7" key="1">
    <citation type="submission" date="2017-05" db="EMBL/GenBank/DDBJ databases">
        <authorList>
            <person name="Varghese N."/>
            <person name="Submissions S."/>
        </authorList>
    </citation>
    <scope>NUCLEOTIDE SEQUENCE [LARGE SCALE GENOMIC DNA]</scope>
    <source>
        <strain evidence="6 7">DSM 28214</strain>
    </source>
</reference>
<feature type="domain" description="Resolvase/invertase-type recombinase catalytic" evidence="5">
    <location>
        <begin position="3"/>
        <end position="151"/>
    </location>
</feature>
<feature type="active site" description="O-(5'-phospho-DNA)-serine intermediate" evidence="4">
    <location>
        <position position="11"/>
    </location>
</feature>
<dbReference type="SMART" id="SM00857">
    <property type="entry name" value="Resolvase"/>
    <property type="match status" value="1"/>
</dbReference>
<evidence type="ECO:0000256" key="4">
    <source>
        <dbReference type="PROSITE-ProRule" id="PRU10137"/>
    </source>
</evidence>
<accession>A0ABY1NKI0</accession>
<organism evidence="6 7">
    <name type="scientific">Chryseobacterium profundimaris</name>
    <dbReference type="NCBI Taxonomy" id="1387275"/>
    <lineage>
        <taxon>Bacteria</taxon>
        <taxon>Pseudomonadati</taxon>
        <taxon>Bacteroidota</taxon>
        <taxon>Flavobacteriia</taxon>
        <taxon>Flavobacteriales</taxon>
        <taxon>Weeksellaceae</taxon>
        <taxon>Chryseobacterium group</taxon>
        <taxon>Chryseobacterium</taxon>
    </lineage>
</organism>
<dbReference type="PANTHER" id="PTHR30461:SF2">
    <property type="entry name" value="SERINE RECOMBINASE PINE-RELATED"/>
    <property type="match status" value="1"/>
</dbReference>
<evidence type="ECO:0000256" key="2">
    <source>
        <dbReference type="ARBA" id="ARBA00023125"/>
    </source>
</evidence>
<evidence type="ECO:0000256" key="1">
    <source>
        <dbReference type="ARBA" id="ARBA00022908"/>
    </source>
</evidence>
<dbReference type="InterPro" id="IPR006118">
    <property type="entry name" value="Recombinase_CS"/>
</dbReference>
<dbReference type="EMBL" id="FXTZ01000002">
    <property type="protein sequence ID" value="SMP11975.1"/>
    <property type="molecule type" value="Genomic_DNA"/>
</dbReference>
<gene>
    <name evidence="6" type="ORF">SAMN06264346_102404</name>
</gene>
<dbReference type="Pfam" id="PF00239">
    <property type="entry name" value="Resolvase"/>
    <property type="match status" value="1"/>
</dbReference>
<dbReference type="RefSeq" id="WP_228445487.1">
    <property type="nucleotide sequence ID" value="NZ_FXTZ01000002.1"/>
</dbReference>
<dbReference type="SUPFAM" id="SSF53041">
    <property type="entry name" value="Resolvase-like"/>
    <property type="match status" value="1"/>
</dbReference>
<keyword evidence="1" id="KW-0229">DNA integration</keyword>
<dbReference type="PROSITE" id="PS51736">
    <property type="entry name" value="RECOMBINASES_3"/>
    <property type="match status" value="1"/>
</dbReference>
<name>A0ABY1NKI0_9FLAO</name>
<protein>
    <submittedName>
        <fullName evidence="6">Site-specific DNA recombinase</fullName>
    </submittedName>
</protein>
<dbReference type="Proteomes" id="UP001157960">
    <property type="component" value="Unassembled WGS sequence"/>
</dbReference>
<keyword evidence="2" id="KW-0238">DNA-binding</keyword>
<proteinExistence type="predicted"/>
<evidence type="ECO:0000256" key="3">
    <source>
        <dbReference type="ARBA" id="ARBA00023172"/>
    </source>
</evidence>
<keyword evidence="7" id="KW-1185">Reference proteome</keyword>
<sequence length="171" mass="20122">MKKADLYIRVSTDEQADKGYSQRDQEERLRRYCENNSIVVGQVIYEDYSAKTFNRPEWIKLLDTLKKKSSRTNLLLFTKWDRFSRNAGDAYQMINMLKKLHVDPQAIEQPLDLSIPENKMMLAIYLAAPEVENDRRALNTYYGMRRARKEGRLMGRAPYGYVNKITENGKK</sequence>